<proteinExistence type="inferred from homology"/>
<feature type="compositionally biased region" description="Basic residues" evidence="7">
    <location>
        <begin position="265"/>
        <end position="274"/>
    </location>
</feature>
<protein>
    <submittedName>
        <fullName evidence="10">Vacuolar protein sorting-associated protein 37D-like</fullName>
    </submittedName>
</protein>
<dbReference type="GeneID" id="114445122"/>
<sequence>MQHLQLHRRRRRVSMSAPEQLQLAVWRTRELRELLEDEDQIKYIVTCSEKLQQLQRAAEKMLLSNQTLAKTNLSQKPKLRDTKLLLSVRYKELEKLQSIIQAKREQLVEKHTIHYARRSLIKKVNQSEEDFELLFQKFAGGNVALPDFLDSSLSARRLYHIRSVLLKKLPETVTEQTLSQVQFLSLGFPDHIQPLCSLTAAVVLPACFQPPFLLPLGLQVHAAHRLQLSAFCSNDDDDDDDEEPLQAGRRGVRWPVRPVRLQPLKGRHRRQQQH</sequence>
<feature type="domain" description="VPS37 C-terminal" evidence="8">
    <location>
        <begin position="28"/>
        <end position="164"/>
    </location>
</feature>
<feature type="region of interest" description="Disordered" evidence="7">
    <location>
        <begin position="233"/>
        <end position="274"/>
    </location>
</feature>
<evidence type="ECO:0000256" key="6">
    <source>
        <dbReference type="ARBA" id="ARBA00025010"/>
    </source>
</evidence>
<dbReference type="GO" id="GO:0031902">
    <property type="term" value="C:late endosome membrane"/>
    <property type="evidence" value="ECO:0007669"/>
    <property type="project" value="UniProtKB-SubCell"/>
</dbReference>
<comment type="function">
    <text evidence="6">Component of the ESCRT-I complex, a regulator of vesicular trafficking process. Required for the sorting of endocytic ubiquitinated cargos into multivesicular bodies. May be involved in cell growth and differentiation.</text>
</comment>
<comment type="similarity">
    <text evidence="2">Belongs to the VPS37 family.</text>
</comment>
<dbReference type="GO" id="GO:0006612">
    <property type="term" value="P:protein targeting to membrane"/>
    <property type="evidence" value="ECO:0007669"/>
    <property type="project" value="TreeGrafter"/>
</dbReference>
<organism evidence="9 10">
    <name type="scientific">Parambassis ranga</name>
    <name type="common">Indian glassy fish</name>
    <dbReference type="NCBI Taxonomy" id="210632"/>
    <lineage>
        <taxon>Eukaryota</taxon>
        <taxon>Metazoa</taxon>
        <taxon>Chordata</taxon>
        <taxon>Craniata</taxon>
        <taxon>Vertebrata</taxon>
        <taxon>Euteleostomi</taxon>
        <taxon>Actinopterygii</taxon>
        <taxon>Neopterygii</taxon>
        <taxon>Teleostei</taxon>
        <taxon>Neoteleostei</taxon>
        <taxon>Acanthomorphata</taxon>
        <taxon>Ovalentaria</taxon>
        <taxon>Ambassidae</taxon>
        <taxon>Parambassis</taxon>
    </lineage>
</organism>
<dbReference type="OrthoDB" id="8921242at2759"/>
<dbReference type="AlphaFoldDB" id="A0A6P7JGI8"/>
<evidence type="ECO:0000313" key="10">
    <source>
        <dbReference type="RefSeq" id="XP_028275885.1"/>
    </source>
</evidence>
<evidence type="ECO:0000256" key="3">
    <source>
        <dbReference type="ARBA" id="ARBA00022448"/>
    </source>
</evidence>
<gene>
    <name evidence="10" type="primary">LOC114445122</name>
</gene>
<dbReference type="PANTHER" id="PTHR13678">
    <property type="entry name" value="VACUOLAR PROTEIN SORTING-ASSOCIATED PROTEIN 37"/>
    <property type="match status" value="1"/>
</dbReference>
<evidence type="ECO:0000256" key="5">
    <source>
        <dbReference type="ARBA" id="ARBA00022927"/>
    </source>
</evidence>
<keyword evidence="4" id="KW-0967">Endosome</keyword>
<evidence type="ECO:0000259" key="8">
    <source>
        <dbReference type="Pfam" id="PF07200"/>
    </source>
</evidence>
<dbReference type="PANTHER" id="PTHR13678:SF24">
    <property type="entry name" value="SI:CH211-284F22.3"/>
    <property type="match status" value="1"/>
</dbReference>
<dbReference type="InParanoid" id="A0A6P7JGI8"/>
<evidence type="ECO:0000256" key="1">
    <source>
        <dbReference type="ARBA" id="ARBA00004633"/>
    </source>
</evidence>
<reference evidence="10" key="1">
    <citation type="submission" date="2025-08" db="UniProtKB">
        <authorList>
            <consortium name="RefSeq"/>
        </authorList>
    </citation>
    <scope>IDENTIFICATION</scope>
</reference>
<evidence type="ECO:0000256" key="7">
    <source>
        <dbReference type="SAM" id="MobiDB-lite"/>
    </source>
</evidence>
<keyword evidence="9" id="KW-1185">Reference proteome</keyword>
<dbReference type="Proteomes" id="UP000515145">
    <property type="component" value="Chromosome 13"/>
</dbReference>
<evidence type="ECO:0000256" key="4">
    <source>
        <dbReference type="ARBA" id="ARBA00022753"/>
    </source>
</evidence>
<feature type="compositionally biased region" description="Acidic residues" evidence="7">
    <location>
        <begin position="234"/>
        <end position="244"/>
    </location>
</feature>
<dbReference type="RefSeq" id="XP_028275885.1">
    <property type="nucleotide sequence ID" value="XM_028420084.1"/>
</dbReference>
<comment type="subcellular location">
    <subcellularLocation>
        <location evidence="1">Late endosome membrane</location>
        <topology evidence="1">Peripheral membrane protein</topology>
    </subcellularLocation>
</comment>
<accession>A0A6P7JGI8</accession>
<dbReference type="GO" id="GO:0000813">
    <property type="term" value="C:ESCRT I complex"/>
    <property type="evidence" value="ECO:0007669"/>
    <property type="project" value="TreeGrafter"/>
</dbReference>
<evidence type="ECO:0000256" key="2">
    <source>
        <dbReference type="ARBA" id="ARBA00007617"/>
    </source>
</evidence>
<keyword evidence="3" id="KW-0813">Transport</keyword>
<keyword evidence="5" id="KW-0653">Protein transport</keyword>
<evidence type="ECO:0000313" key="9">
    <source>
        <dbReference type="Proteomes" id="UP000515145"/>
    </source>
</evidence>
<dbReference type="GO" id="GO:0043162">
    <property type="term" value="P:ubiquitin-dependent protein catabolic process via the multivesicular body sorting pathway"/>
    <property type="evidence" value="ECO:0007669"/>
    <property type="project" value="TreeGrafter"/>
</dbReference>
<dbReference type="GO" id="GO:0006623">
    <property type="term" value="P:protein targeting to vacuole"/>
    <property type="evidence" value="ECO:0007669"/>
    <property type="project" value="TreeGrafter"/>
</dbReference>
<dbReference type="Pfam" id="PF07200">
    <property type="entry name" value="Mod_r"/>
    <property type="match status" value="1"/>
</dbReference>
<dbReference type="InterPro" id="IPR009851">
    <property type="entry name" value="Mod_r"/>
</dbReference>
<name>A0A6P7JGI8_9TELE</name>